<dbReference type="Proteomes" id="UP000469325">
    <property type="component" value="Unassembled WGS sequence"/>
</dbReference>
<evidence type="ECO:0000313" key="3">
    <source>
        <dbReference type="EMBL" id="MST72771.1"/>
    </source>
</evidence>
<accession>A0A6N7XTS4</accession>
<dbReference type="RefSeq" id="WP_154435236.1">
    <property type="nucleotide sequence ID" value="NZ_VUNC01000004.1"/>
</dbReference>
<dbReference type="AlphaFoldDB" id="A0A6N7XTS4"/>
<dbReference type="InterPro" id="IPR025324">
    <property type="entry name" value="DUF4230"/>
</dbReference>
<evidence type="ECO:0000256" key="1">
    <source>
        <dbReference type="SAM" id="MobiDB-lite"/>
    </source>
</evidence>
<keyword evidence="4" id="KW-1185">Reference proteome</keyword>
<feature type="compositionally biased region" description="Basic and acidic residues" evidence="1">
    <location>
        <begin position="1"/>
        <end position="11"/>
    </location>
</feature>
<evidence type="ECO:0000256" key="2">
    <source>
        <dbReference type="SAM" id="Phobius"/>
    </source>
</evidence>
<protein>
    <submittedName>
        <fullName evidence="3">DUF4230 domain-containing protein</fullName>
    </submittedName>
</protein>
<gene>
    <name evidence="3" type="ORF">FYJ68_06590</name>
</gene>
<keyword evidence="2" id="KW-0812">Transmembrane</keyword>
<sequence>MSTLDNKRTGEDLPANTTTKANGTAPGGEPGDPRHFVRRHRLGNHPRLRQTLLAFVVGAVVAIVVVLATQNGGLVSGSESHVDSTTIKNSFSEVAELATEEYNFANVGKYTEDDLKVLGLSIPFTGSSFLVTYEGTAKAGIKDISQATVTVDDSAKKVSVTLPKAEVLSCSIDPSSVQTYDQSFNPINQITVDDVTTFLTSEEKKASQEAVDGGLLDKADSHAQELVKAQVEAVLKGAGEDDYEVSVTSASE</sequence>
<reference evidence="3 4" key="1">
    <citation type="submission" date="2019-08" db="EMBL/GenBank/DDBJ databases">
        <title>In-depth cultivation of the pig gut microbiome towards novel bacterial diversity and tailored functional studies.</title>
        <authorList>
            <person name="Wylensek D."/>
            <person name="Hitch T.C.A."/>
            <person name="Clavel T."/>
        </authorList>
    </citation>
    <scope>NUCLEOTIDE SEQUENCE [LARGE SCALE GENOMIC DNA]</scope>
    <source>
        <strain evidence="3 4">CA-Schmier-601-WT-1</strain>
    </source>
</reference>
<organism evidence="3 4">
    <name type="scientific">Olsenella porci</name>
    <dbReference type="NCBI Taxonomy" id="2652279"/>
    <lineage>
        <taxon>Bacteria</taxon>
        <taxon>Bacillati</taxon>
        <taxon>Actinomycetota</taxon>
        <taxon>Coriobacteriia</taxon>
        <taxon>Coriobacteriales</taxon>
        <taxon>Atopobiaceae</taxon>
        <taxon>Olsenella</taxon>
    </lineage>
</organism>
<keyword evidence="2" id="KW-0472">Membrane</keyword>
<evidence type="ECO:0000313" key="4">
    <source>
        <dbReference type="Proteomes" id="UP000469325"/>
    </source>
</evidence>
<feature type="transmembrane region" description="Helical" evidence="2">
    <location>
        <begin position="48"/>
        <end position="68"/>
    </location>
</feature>
<name>A0A6N7XTS4_9ACTN</name>
<feature type="region of interest" description="Disordered" evidence="1">
    <location>
        <begin position="1"/>
        <end position="38"/>
    </location>
</feature>
<comment type="caution">
    <text evidence="3">The sequence shown here is derived from an EMBL/GenBank/DDBJ whole genome shotgun (WGS) entry which is preliminary data.</text>
</comment>
<dbReference type="Pfam" id="PF14014">
    <property type="entry name" value="DUF4230"/>
    <property type="match status" value="1"/>
</dbReference>
<dbReference type="EMBL" id="VUNC01000004">
    <property type="protein sequence ID" value="MST72771.1"/>
    <property type="molecule type" value="Genomic_DNA"/>
</dbReference>
<keyword evidence="2" id="KW-1133">Transmembrane helix</keyword>
<proteinExistence type="predicted"/>